<dbReference type="InterPro" id="IPR029063">
    <property type="entry name" value="SAM-dependent_MTases_sf"/>
</dbReference>
<dbReference type="PANTHER" id="PTHR13369:SF0">
    <property type="entry name" value="GLUTATHIONE S-TRANSFERASE C-TERMINAL DOMAIN-CONTAINING PROTEIN"/>
    <property type="match status" value="1"/>
</dbReference>
<keyword evidence="2" id="KW-0489">Methyltransferase</keyword>
<feature type="non-terminal residue" evidence="2">
    <location>
        <position position="1"/>
    </location>
</feature>
<reference evidence="2 3" key="1">
    <citation type="journal article" date="2018" name="Nat. Biotechnol.">
        <title>A standardized bacterial taxonomy based on genome phylogeny substantially revises the tree of life.</title>
        <authorList>
            <person name="Parks D.H."/>
            <person name="Chuvochina M."/>
            <person name="Waite D.W."/>
            <person name="Rinke C."/>
            <person name="Skarshewski A."/>
            <person name="Chaumeil P.A."/>
            <person name="Hugenholtz P."/>
        </authorList>
    </citation>
    <scope>NUCLEOTIDE SEQUENCE [LARGE SCALE GENOMIC DNA]</scope>
    <source>
        <strain evidence="2">UBA9158</strain>
    </source>
</reference>
<name>A0A3C1KNQ0_9GAMM</name>
<evidence type="ECO:0000313" key="2">
    <source>
        <dbReference type="EMBL" id="HAN28221.1"/>
    </source>
</evidence>
<feature type="non-terminal residue" evidence="2">
    <location>
        <position position="167"/>
    </location>
</feature>
<dbReference type="Gene3D" id="3.40.50.150">
    <property type="entry name" value="Vaccinia Virus protein VP39"/>
    <property type="match status" value="1"/>
</dbReference>
<keyword evidence="2" id="KW-0808">Transferase</keyword>
<dbReference type="SUPFAM" id="SSF53335">
    <property type="entry name" value="S-adenosyl-L-methionine-dependent methyltransferases"/>
    <property type="match status" value="1"/>
</dbReference>
<dbReference type="EMBL" id="DMND01000148">
    <property type="protein sequence ID" value="HAN28221.1"/>
    <property type="molecule type" value="Genomic_DNA"/>
</dbReference>
<protein>
    <submittedName>
        <fullName evidence="2">SAM-dependent methyltransferase</fullName>
    </submittedName>
</protein>
<dbReference type="Pfam" id="PF13679">
    <property type="entry name" value="Methyltransf_32"/>
    <property type="match status" value="1"/>
</dbReference>
<dbReference type="PANTHER" id="PTHR13369">
    <property type="match status" value="1"/>
</dbReference>
<dbReference type="InterPro" id="IPR025714">
    <property type="entry name" value="Methyltranfer_dom"/>
</dbReference>
<dbReference type="STRING" id="1121937.GCA_000423125_01583"/>
<evidence type="ECO:0000313" key="3">
    <source>
        <dbReference type="Proteomes" id="UP000259273"/>
    </source>
</evidence>
<gene>
    <name evidence="2" type="ORF">DCP75_10970</name>
</gene>
<dbReference type="Proteomes" id="UP000259273">
    <property type="component" value="Unassembled WGS sequence"/>
</dbReference>
<evidence type="ECO:0000259" key="1">
    <source>
        <dbReference type="Pfam" id="PF13679"/>
    </source>
</evidence>
<feature type="domain" description="Methyltransferase" evidence="1">
    <location>
        <begin position="36"/>
        <end position="155"/>
    </location>
</feature>
<comment type="caution">
    <text evidence="2">The sequence shown here is derived from an EMBL/GenBank/DDBJ whole genome shotgun (WGS) entry which is preliminary data.</text>
</comment>
<dbReference type="GO" id="GO:0032259">
    <property type="term" value="P:methylation"/>
    <property type="evidence" value="ECO:0007669"/>
    <property type="project" value="UniProtKB-KW"/>
</dbReference>
<dbReference type="GO" id="GO:0008168">
    <property type="term" value="F:methyltransferase activity"/>
    <property type="evidence" value="ECO:0007669"/>
    <property type="project" value="UniProtKB-KW"/>
</dbReference>
<accession>A0A3C1KNQ0</accession>
<organism evidence="2 3">
    <name type="scientific">Haliea salexigens</name>
    <dbReference type="NCBI Taxonomy" id="287487"/>
    <lineage>
        <taxon>Bacteria</taxon>
        <taxon>Pseudomonadati</taxon>
        <taxon>Pseudomonadota</taxon>
        <taxon>Gammaproteobacteria</taxon>
        <taxon>Cellvibrionales</taxon>
        <taxon>Halieaceae</taxon>
        <taxon>Haliea</taxon>
    </lineage>
</organism>
<sequence>SARLAELCALPRLPARDLAVPARLDTGIPGRKWQQIKAFAARMPDTDQQVLEWCAGKGHLGRLLATSDRRPVTSIERDPELCRAGRQLAARWAASVEFCEMDVLCANAGALLPRGGHAVALHACGDLHTTLLQHWTHSECARLSLSPCCYDAIAQHAYQPLSRPGAA</sequence>
<dbReference type="AlphaFoldDB" id="A0A3C1KNQ0"/>
<proteinExistence type="predicted"/>